<reference evidence="1" key="1">
    <citation type="journal article" date="2014" name="Nat. Genet.">
        <title>Genome and transcriptome of the porcine whipworm Trichuris suis.</title>
        <authorList>
            <person name="Jex A.R."/>
            <person name="Nejsum P."/>
            <person name="Schwarz E.M."/>
            <person name="Hu L."/>
            <person name="Young N.D."/>
            <person name="Hall R.S."/>
            <person name="Korhonen P.K."/>
            <person name="Liao S."/>
            <person name="Thamsborg S."/>
            <person name="Xia J."/>
            <person name="Xu P."/>
            <person name="Wang S."/>
            <person name="Scheerlinck J.P."/>
            <person name="Hofmann A."/>
            <person name="Sternberg P.W."/>
            <person name="Wang J."/>
            <person name="Gasser R.B."/>
        </authorList>
    </citation>
    <scope>NUCLEOTIDE SEQUENCE [LARGE SCALE GENOMIC DNA]</scope>
    <source>
        <strain evidence="1">DCEP-RM93F</strain>
    </source>
</reference>
<organism evidence="1">
    <name type="scientific">Trichuris suis</name>
    <name type="common">pig whipworm</name>
    <dbReference type="NCBI Taxonomy" id="68888"/>
    <lineage>
        <taxon>Eukaryota</taxon>
        <taxon>Metazoa</taxon>
        <taxon>Ecdysozoa</taxon>
        <taxon>Nematoda</taxon>
        <taxon>Enoplea</taxon>
        <taxon>Dorylaimia</taxon>
        <taxon>Trichinellida</taxon>
        <taxon>Trichuridae</taxon>
        <taxon>Trichuris</taxon>
    </lineage>
</organism>
<feature type="non-terminal residue" evidence="1">
    <location>
        <position position="1"/>
    </location>
</feature>
<protein>
    <submittedName>
        <fullName evidence="1">Uncharacterized protein</fullName>
    </submittedName>
</protein>
<dbReference type="AlphaFoldDB" id="A0A085MPL0"/>
<proteinExistence type="predicted"/>
<feature type="non-terminal residue" evidence="1">
    <location>
        <position position="21"/>
    </location>
</feature>
<dbReference type="Proteomes" id="UP000030758">
    <property type="component" value="Unassembled WGS sequence"/>
</dbReference>
<gene>
    <name evidence="1" type="ORF">M514_28665</name>
</gene>
<evidence type="ECO:0000313" key="1">
    <source>
        <dbReference type="EMBL" id="KFD59156.1"/>
    </source>
</evidence>
<name>A0A085MPL0_9BILA</name>
<accession>A0A085MPL0</accession>
<sequence length="21" mass="2647">WTVRNYHILTRTGTLNRYRII</sequence>
<dbReference type="EMBL" id="KL368871">
    <property type="protein sequence ID" value="KFD59156.1"/>
    <property type="molecule type" value="Genomic_DNA"/>
</dbReference>